<dbReference type="EMBL" id="CP029449">
    <property type="protein sequence ID" value="AWL67187.1"/>
    <property type="molecule type" value="Genomic_DNA"/>
</dbReference>
<evidence type="ECO:0000313" key="1">
    <source>
        <dbReference type="EMBL" id="AWL67187.1"/>
    </source>
</evidence>
<proteinExistence type="predicted"/>
<reference evidence="1 4" key="3">
    <citation type="submission" date="2018-05" db="EMBL/GenBank/DDBJ databases">
        <title>Klebsiella quasipneumonaiae provides a window into carbapenemase gene transfer, plasmid rearrangements and nosocomial acquisition from the hospital environment.</title>
        <authorList>
            <person name="Mathers A.J."/>
            <person name="Vegesana K."/>
            <person name="Stoesser N."/>
            <person name="Crook D."/>
            <person name="Vaughan A."/>
            <person name="Barry K."/>
            <person name="Parikh H."/>
            <person name="Sebra R."/>
            <person name="Kotay S."/>
            <person name="Walker A.S."/>
            <person name="Sheppard A.E."/>
        </authorList>
    </citation>
    <scope>NUCLEOTIDE SEQUENCE [LARGE SCALE GENOMIC DNA]</scope>
    <source>
        <strain evidence="1 4">CAV1761</strain>
    </source>
</reference>
<evidence type="ECO:0000313" key="4">
    <source>
        <dbReference type="Proteomes" id="UP000245399"/>
    </source>
</evidence>
<dbReference type="Proteomes" id="UP000245399">
    <property type="component" value="Chromosome"/>
</dbReference>
<accession>A0A2F0P7B1</accession>
<gene>
    <name evidence="2" type="ORF">AN695_0207405</name>
    <name evidence="1" type="ORF">DKC05_05690</name>
</gene>
<organism evidence="2 3">
    <name type="scientific">Serratia marcescens</name>
    <dbReference type="NCBI Taxonomy" id="615"/>
    <lineage>
        <taxon>Bacteria</taxon>
        <taxon>Pseudomonadati</taxon>
        <taxon>Pseudomonadota</taxon>
        <taxon>Gammaproteobacteria</taxon>
        <taxon>Enterobacterales</taxon>
        <taxon>Yersiniaceae</taxon>
        <taxon>Serratia</taxon>
    </lineage>
</organism>
<reference evidence="2" key="2">
    <citation type="journal article" date="2017" name="PLoS ONE">
        <title>Genomic and phenotypic characterisation of fluoroquinolone resistance mechanisms in Enterobacteriaceae in Durban, South Africa.</title>
        <authorList>
            <person name="Osei Sekyere J."/>
            <person name="Amoako D.G."/>
        </authorList>
    </citation>
    <scope>NUCLEOTIDE SEQUENCE</scope>
    <source>
        <strain evidence="2">945174350</strain>
    </source>
</reference>
<evidence type="ECO:0000313" key="3">
    <source>
        <dbReference type="Proteomes" id="UP000050489"/>
    </source>
</evidence>
<reference evidence="3" key="1">
    <citation type="submission" date="2016-04" db="EMBL/GenBank/DDBJ databases">
        <authorList>
            <person name="Osei Sekyere J."/>
            <person name="Sivertsen A."/>
            <person name="Pedersen A.T."/>
            <person name="Sundsfjord A."/>
        </authorList>
    </citation>
    <scope>NUCLEOTIDE SEQUENCE [LARGE SCALE GENOMIC DNA]</scope>
    <source>
        <strain evidence="3">945174350</strain>
    </source>
</reference>
<evidence type="ECO:0000313" key="2">
    <source>
        <dbReference type="EMBL" id="OCO79959.1"/>
    </source>
</evidence>
<sequence>MLSLIKPSQNNADNRQRKRLIKVCLPIFTLSYHYGNSEGMRCAFVHRLLHLRRFFARLNAPGLYK</sequence>
<dbReference type="EMBL" id="LJEX02000147">
    <property type="protein sequence ID" value="OCO79959.1"/>
    <property type="molecule type" value="Genomic_DNA"/>
</dbReference>
<dbReference type="AlphaFoldDB" id="A0A2F0P7B1"/>
<protein>
    <submittedName>
        <fullName evidence="2">Uncharacterized protein</fullName>
    </submittedName>
</protein>
<name>A0A2F0P7B1_SERMA</name>
<dbReference type="Proteomes" id="UP000050489">
    <property type="component" value="Unassembled WGS sequence"/>
</dbReference>